<name>A0A3B0RE69_9ZZZZ</name>
<accession>A0A3B0RE69</accession>
<evidence type="ECO:0000313" key="1">
    <source>
        <dbReference type="EMBL" id="VAV90279.1"/>
    </source>
</evidence>
<proteinExistence type="predicted"/>
<dbReference type="AlphaFoldDB" id="A0A3B0RE69"/>
<evidence type="ECO:0008006" key="2">
    <source>
        <dbReference type="Google" id="ProtNLM"/>
    </source>
</evidence>
<organism evidence="1">
    <name type="scientific">hydrothermal vent metagenome</name>
    <dbReference type="NCBI Taxonomy" id="652676"/>
    <lineage>
        <taxon>unclassified sequences</taxon>
        <taxon>metagenomes</taxon>
        <taxon>ecological metagenomes</taxon>
    </lineage>
</organism>
<gene>
    <name evidence="1" type="ORF">MNBD_ALPHA05-2455</name>
</gene>
<dbReference type="EMBL" id="UOEH01000034">
    <property type="protein sequence ID" value="VAV90279.1"/>
    <property type="molecule type" value="Genomic_DNA"/>
</dbReference>
<dbReference type="PROSITE" id="PS51257">
    <property type="entry name" value="PROKAR_LIPOPROTEIN"/>
    <property type="match status" value="1"/>
</dbReference>
<reference evidence="1" key="1">
    <citation type="submission" date="2018-06" db="EMBL/GenBank/DDBJ databases">
        <authorList>
            <person name="Zhirakovskaya E."/>
        </authorList>
    </citation>
    <scope>NUCLEOTIDE SEQUENCE</scope>
</reference>
<protein>
    <recommendedName>
        <fullName evidence="2">Lipoprotein</fullName>
    </recommendedName>
</protein>
<sequence>MRISKILIAGAIAFALVACGDKDAGGEAPKSAASAKAAKVSSASPLDADFRLKGGEEVDIASLLAMMPDEANPTYDSVAFDKKIGATVVSNLRFADDDGGEGILIKRAEFYGVDLDAIARINDAADAGADAPFETVFQKVRLLDVSAEGVEEKEGAMTIGGIEFDKLAIRQGGPDSDGQGNEAARFFNAVSLAGLYFKDISFSVEEGEGASVAMVAPDLRFVGMADGKLGAIIANDLDYQVSQSDEALASLGQAFGPQGAMLMNGPLKQLLALSDQRTTIAALAWRDIDFSGLLSWGLKGEAPPMTERNLIDLGTMKATGMETFIEGRRLATIEEATISAAEFTWLVPSKIRTDSKGGVYDFTAYVPETEEAVVEILKRHGLDKVKGGGYAEWNWNADSGVGALEYVINADSVANFSMGLGLSGLKLDEAAEAMDNGEDNPLAVLGAFDNFSMKLEDKKALDAIFDLSALQMGGSGEDLRQSAPAMIRLSGMQMAQINPRVSDYVEAVANFVAKGGTLEISANPDEPVSFADLESGGVTPQTLPDVLDLKVTHTK</sequence>